<dbReference type="EMBL" id="JAPQYE010000005">
    <property type="protein sequence ID" value="MCZ0728990.1"/>
    <property type="molecule type" value="Genomic_DNA"/>
</dbReference>
<dbReference type="InterPro" id="IPR017867">
    <property type="entry name" value="Tyr_phospatase_low_mol_wt"/>
</dbReference>
<dbReference type="Gene3D" id="3.40.50.2300">
    <property type="match status" value="1"/>
</dbReference>
<dbReference type="SUPFAM" id="SSF52788">
    <property type="entry name" value="Phosphotyrosine protein phosphatases I"/>
    <property type="match status" value="1"/>
</dbReference>
<comment type="similarity">
    <text evidence="1">Belongs to the low molecular weight phosphotyrosine protein phosphatase family.</text>
</comment>
<evidence type="ECO:0000256" key="3">
    <source>
        <dbReference type="ARBA" id="ARBA00022912"/>
    </source>
</evidence>
<dbReference type="PRINTS" id="PR00719">
    <property type="entry name" value="LMWPTPASE"/>
</dbReference>
<dbReference type="SMART" id="SM00226">
    <property type="entry name" value="LMWPc"/>
    <property type="match status" value="1"/>
</dbReference>
<dbReference type="InterPro" id="IPR050438">
    <property type="entry name" value="LMW_PTPase"/>
</dbReference>
<evidence type="ECO:0000256" key="2">
    <source>
        <dbReference type="ARBA" id="ARBA00022801"/>
    </source>
</evidence>
<keyword evidence="6" id="KW-1185">Reference proteome</keyword>
<evidence type="ECO:0000256" key="1">
    <source>
        <dbReference type="ARBA" id="ARBA00011063"/>
    </source>
</evidence>
<evidence type="ECO:0000313" key="6">
    <source>
        <dbReference type="Proteomes" id="UP001084650"/>
    </source>
</evidence>
<dbReference type="Proteomes" id="UP001084650">
    <property type="component" value="Unassembled WGS sequence"/>
</dbReference>
<keyword evidence="2" id="KW-0378">Hydrolase</keyword>
<dbReference type="PANTHER" id="PTHR11717">
    <property type="entry name" value="LOW MOLECULAR WEIGHT PROTEIN TYROSINE PHOSPHATASE"/>
    <property type="match status" value="1"/>
</dbReference>
<gene>
    <name evidence="5" type="ORF">OY187_13115</name>
</gene>
<evidence type="ECO:0000313" key="5">
    <source>
        <dbReference type="EMBL" id="MCZ0728990.1"/>
    </source>
</evidence>
<proteinExistence type="inferred from homology"/>
<protein>
    <submittedName>
        <fullName evidence="5">Low molecular weight phosphatase family protein</fullName>
    </submittedName>
</protein>
<dbReference type="PANTHER" id="PTHR11717:SF31">
    <property type="entry name" value="LOW MOLECULAR WEIGHT PROTEIN-TYROSINE-PHOSPHATASE ETP-RELATED"/>
    <property type="match status" value="1"/>
</dbReference>
<name>A0ABT4HFL7_MYCIR</name>
<dbReference type="InterPro" id="IPR023485">
    <property type="entry name" value="Ptyr_pPase"/>
</dbReference>
<dbReference type="InterPro" id="IPR036196">
    <property type="entry name" value="Ptyr_pPase_sf"/>
</dbReference>
<accession>A0ABT4HFL7</accession>
<reference evidence="5" key="1">
    <citation type="submission" date="2022-12" db="EMBL/GenBank/DDBJ databases">
        <title>Whole genome sequence of Mycolicibacterium iranicum strain SBH312.</title>
        <authorList>
            <person name="Jani J."/>
            <person name="Arifin Mustapha Z."/>
            <person name="Ahmed K."/>
            <person name="Kai Ling C."/>
        </authorList>
    </citation>
    <scope>NUCLEOTIDE SEQUENCE</scope>
    <source>
        <strain evidence="5">SBH312</strain>
    </source>
</reference>
<keyword evidence="3" id="KW-0904">Protein phosphatase</keyword>
<sequence>MHILFVCTGNICRSPTAERLATAYAREMSIANLRASSAGTRAVIGHPMHPKSANVLRQLGGDPSNFAARQLSAKVAASADLILTMTKKHRDQVLEVSPHKLNKTFTLGEASRLTTDFGAASVSDLAPLRSSLTGSERLDVIDPIGQSTDVFESVASTIADLLPPVIALTRVNW</sequence>
<organism evidence="5 6">
    <name type="scientific">Mycolicibacterium iranicum</name>
    <name type="common">Mycobacterium iranicum</name>
    <dbReference type="NCBI Taxonomy" id="912594"/>
    <lineage>
        <taxon>Bacteria</taxon>
        <taxon>Bacillati</taxon>
        <taxon>Actinomycetota</taxon>
        <taxon>Actinomycetes</taxon>
        <taxon>Mycobacteriales</taxon>
        <taxon>Mycobacteriaceae</taxon>
        <taxon>Mycolicibacterium</taxon>
    </lineage>
</organism>
<dbReference type="Pfam" id="PF01451">
    <property type="entry name" value="LMWPc"/>
    <property type="match status" value="1"/>
</dbReference>
<comment type="caution">
    <text evidence="5">The sequence shown here is derived from an EMBL/GenBank/DDBJ whole genome shotgun (WGS) entry which is preliminary data.</text>
</comment>
<evidence type="ECO:0000259" key="4">
    <source>
        <dbReference type="SMART" id="SM00226"/>
    </source>
</evidence>
<feature type="domain" description="Phosphotyrosine protein phosphatase I" evidence="4">
    <location>
        <begin position="1"/>
        <end position="168"/>
    </location>
</feature>